<evidence type="ECO:0000256" key="2">
    <source>
        <dbReference type="ARBA" id="ARBA00022723"/>
    </source>
</evidence>
<feature type="signal peptide" evidence="6">
    <location>
        <begin position="1"/>
        <end position="23"/>
    </location>
</feature>
<dbReference type="AlphaFoldDB" id="A0A480AIG4"/>
<dbReference type="PANTHER" id="PTHR10543:SF89">
    <property type="entry name" value="CAROTENOID 9,10(9',10')-CLEAVAGE DIOXYGENASE 1"/>
    <property type="match status" value="1"/>
</dbReference>
<dbReference type="GO" id="GO:0010436">
    <property type="term" value="F:carotenoid dioxygenase activity"/>
    <property type="evidence" value="ECO:0007669"/>
    <property type="project" value="TreeGrafter"/>
</dbReference>
<name>A0A480AIG4_9BURK</name>
<dbReference type="PROSITE" id="PS51318">
    <property type="entry name" value="TAT"/>
    <property type="match status" value="1"/>
</dbReference>
<evidence type="ECO:0000256" key="3">
    <source>
        <dbReference type="ARBA" id="ARBA00023002"/>
    </source>
</evidence>
<gene>
    <name evidence="7" type="ORF">AQPW35_04620</name>
</gene>
<feature type="binding site" evidence="5">
    <location>
        <position position="314"/>
    </location>
    <ligand>
        <name>Fe cation</name>
        <dbReference type="ChEBI" id="CHEBI:24875"/>
        <note>catalytic</note>
    </ligand>
</feature>
<protein>
    <submittedName>
        <fullName evidence="7">Uncharacterized protein</fullName>
    </submittedName>
</protein>
<comment type="similarity">
    <text evidence="1">Belongs to the carotenoid oxygenase family.</text>
</comment>
<dbReference type="PANTHER" id="PTHR10543">
    <property type="entry name" value="BETA-CAROTENE DIOXYGENASE"/>
    <property type="match status" value="1"/>
</dbReference>
<dbReference type="InterPro" id="IPR006311">
    <property type="entry name" value="TAT_signal"/>
</dbReference>
<evidence type="ECO:0000256" key="1">
    <source>
        <dbReference type="ARBA" id="ARBA00006787"/>
    </source>
</evidence>
<evidence type="ECO:0000256" key="5">
    <source>
        <dbReference type="PIRSR" id="PIRSR604294-1"/>
    </source>
</evidence>
<keyword evidence="3" id="KW-0560">Oxidoreductase</keyword>
<dbReference type="GO" id="GO:0016121">
    <property type="term" value="P:carotene catabolic process"/>
    <property type="evidence" value="ECO:0007669"/>
    <property type="project" value="TreeGrafter"/>
</dbReference>
<dbReference type="OrthoDB" id="6636843at2"/>
<keyword evidence="8" id="KW-1185">Reference proteome</keyword>
<evidence type="ECO:0000256" key="4">
    <source>
        <dbReference type="ARBA" id="ARBA00023004"/>
    </source>
</evidence>
<keyword evidence="4 5" id="KW-0408">Iron</keyword>
<keyword evidence="6" id="KW-0732">Signal</keyword>
<feature type="binding site" evidence="5">
    <location>
        <position position="248"/>
    </location>
    <ligand>
        <name>Fe cation</name>
        <dbReference type="ChEBI" id="CHEBI:24875"/>
        <note>catalytic</note>
    </ligand>
</feature>
<dbReference type="EMBL" id="BJCL01000001">
    <property type="protein sequence ID" value="GCL61381.1"/>
    <property type="molecule type" value="Genomic_DNA"/>
</dbReference>
<proteinExistence type="inferred from homology"/>
<dbReference type="InterPro" id="IPR004294">
    <property type="entry name" value="Carotenoid_Oase"/>
</dbReference>
<comment type="cofactor">
    <cofactor evidence="5">
        <name>Fe(2+)</name>
        <dbReference type="ChEBI" id="CHEBI:29033"/>
    </cofactor>
    <text evidence="5">Binds 1 Fe(2+) ion per subunit.</text>
</comment>
<sequence>MQRRDVLRAALSAAALAATGARAQGRPDAVQAAFDAQRASTPWTLAFAGLQADAAPMPLRLHGRLPAGLQGSLLRNGPARHSLGGQRYHHWFDGDGMLQRYTLGARGIVHEGRFVRTAKFEADSAAGRPVRQAFGTVPPDSEPVTSPDDLNVANTSVVQHGGRVMALWEGGSAYALDPQTLATRGPVAWSPTYAGVAFSAHPKIEPDGTLWNFGVTSFRGLLSVYRIDAQGALAQAVTLPVKDIAMVHDFAVTERHLVFLLPPLVFDLARARSGSSFLDAHVWRPELGMRVLVLPKDQLDKPQWFELPAGFVFHLGNAWEDAAGVITLDYIRSPSAWHANEGLKLLMRGVHEERDVATITLLRLDTRSGRAHQTLLPLVAEFPRVDPRVVGRRHRQLFVAARQAPGDRPGWDAVQRLDLDSGRTDSYRYGPGVMVEEHVFVPRPGSTREGDGWLLGTALDLAKQQMLCSVFDARNLAAGPLAQGTLDRPMPLGLHAIFVPA</sequence>
<accession>A0A480AIG4</accession>
<keyword evidence="2 5" id="KW-0479">Metal-binding</keyword>
<organism evidence="7 8">
    <name type="scientific">Pseudaquabacterium pictum</name>
    <dbReference type="NCBI Taxonomy" id="2315236"/>
    <lineage>
        <taxon>Bacteria</taxon>
        <taxon>Pseudomonadati</taxon>
        <taxon>Pseudomonadota</taxon>
        <taxon>Betaproteobacteria</taxon>
        <taxon>Burkholderiales</taxon>
        <taxon>Sphaerotilaceae</taxon>
        <taxon>Pseudaquabacterium</taxon>
    </lineage>
</organism>
<feature type="binding site" evidence="5">
    <location>
        <position position="495"/>
    </location>
    <ligand>
        <name>Fe cation</name>
        <dbReference type="ChEBI" id="CHEBI:24875"/>
        <note>catalytic</note>
    </ligand>
</feature>
<dbReference type="GO" id="GO:0046872">
    <property type="term" value="F:metal ion binding"/>
    <property type="evidence" value="ECO:0007669"/>
    <property type="project" value="UniProtKB-KW"/>
</dbReference>
<evidence type="ECO:0000256" key="6">
    <source>
        <dbReference type="SAM" id="SignalP"/>
    </source>
</evidence>
<dbReference type="Pfam" id="PF03055">
    <property type="entry name" value="RPE65"/>
    <property type="match status" value="1"/>
</dbReference>
<evidence type="ECO:0000313" key="8">
    <source>
        <dbReference type="Proteomes" id="UP000301751"/>
    </source>
</evidence>
<dbReference type="Proteomes" id="UP000301751">
    <property type="component" value="Unassembled WGS sequence"/>
</dbReference>
<feature type="binding site" evidence="5">
    <location>
        <position position="201"/>
    </location>
    <ligand>
        <name>Fe cation</name>
        <dbReference type="ChEBI" id="CHEBI:24875"/>
        <note>catalytic</note>
    </ligand>
</feature>
<feature type="chain" id="PRO_5019825935" evidence="6">
    <location>
        <begin position="24"/>
        <end position="501"/>
    </location>
</feature>
<dbReference type="RefSeq" id="WP_137731138.1">
    <property type="nucleotide sequence ID" value="NZ_BJCL01000001.1"/>
</dbReference>
<comment type="caution">
    <text evidence="7">The sequence shown here is derived from an EMBL/GenBank/DDBJ whole genome shotgun (WGS) entry which is preliminary data.</text>
</comment>
<evidence type="ECO:0000313" key="7">
    <source>
        <dbReference type="EMBL" id="GCL61381.1"/>
    </source>
</evidence>
<reference evidence="8" key="1">
    <citation type="submission" date="2019-03" db="EMBL/GenBank/DDBJ databases">
        <title>Aquabacterium pictum sp.nov., the first bacteriochlorophyll a-containing freshwater bacterium in the genus Aquabacterium of the class Betaproteobacteria.</title>
        <authorList>
            <person name="Hirose S."/>
            <person name="Tank M."/>
            <person name="Hara E."/>
            <person name="Tamaki H."/>
            <person name="Takaichi S."/>
            <person name="Haruta S."/>
            <person name="Hanada S."/>
        </authorList>
    </citation>
    <scope>NUCLEOTIDE SEQUENCE [LARGE SCALE GENOMIC DNA]</scope>
    <source>
        <strain evidence="8">W35</strain>
    </source>
</reference>